<dbReference type="GO" id="GO:0008173">
    <property type="term" value="F:RNA methyltransferase activity"/>
    <property type="evidence" value="ECO:0007669"/>
    <property type="project" value="InterPro"/>
</dbReference>
<evidence type="ECO:0000313" key="4">
    <source>
        <dbReference type="EMBL" id="KKL17865.1"/>
    </source>
</evidence>
<keyword evidence="1" id="KW-0489">Methyltransferase</keyword>
<feature type="non-terminal residue" evidence="4">
    <location>
        <position position="1"/>
    </location>
</feature>
<comment type="caution">
    <text evidence="4">The sequence shown here is derived from an EMBL/GenBank/DDBJ whole genome shotgun (WGS) entry which is preliminary data.</text>
</comment>
<dbReference type="InterPro" id="IPR029028">
    <property type="entry name" value="Alpha/beta_knot_MTases"/>
</dbReference>
<sequence>DQGVAADLECPNHQLLDDFLANPPEENYSLIALDGITNPQNLGMIIRSVTASPCHGILLPKQGTAAISPLVIKASAGTLFKSTLIHCDSLEQALTQLTKQGATCCTLSSHSKQSLSELQVATPIIYVLGNETEGVSKKVSNLCTAQVRIPMSNGVESLNVAVTAALLAFRHQL</sequence>
<evidence type="ECO:0000259" key="3">
    <source>
        <dbReference type="Pfam" id="PF00588"/>
    </source>
</evidence>
<dbReference type="SUPFAM" id="SSF75217">
    <property type="entry name" value="alpha/beta knot"/>
    <property type="match status" value="1"/>
</dbReference>
<proteinExistence type="predicted"/>
<dbReference type="CDD" id="cd18095">
    <property type="entry name" value="SpoU-like_rRNA-MTase"/>
    <property type="match status" value="1"/>
</dbReference>
<dbReference type="GO" id="GO:0003723">
    <property type="term" value="F:RNA binding"/>
    <property type="evidence" value="ECO:0007669"/>
    <property type="project" value="InterPro"/>
</dbReference>
<evidence type="ECO:0000256" key="2">
    <source>
        <dbReference type="ARBA" id="ARBA00022679"/>
    </source>
</evidence>
<dbReference type="Pfam" id="PF00588">
    <property type="entry name" value="SpoU_methylase"/>
    <property type="match status" value="1"/>
</dbReference>
<protein>
    <recommendedName>
        <fullName evidence="3">tRNA/rRNA methyltransferase SpoU type domain-containing protein</fullName>
    </recommendedName>
</protein>
<evidence type="ECO:0000256" key="1">
    <source>
        <dbReference type="ARBA" id="ARBA00022603"/>
    </source>
</evidence>
<dbReference type="GO" id="GO:0032259">
    <property type="term" value="P:methylation"/>
    <property type="evidence" value="ECO:0007669"/>
    <property type="project" value="UniProtKB-KW"/>
</dbReference>
<dbReference type="GO" id="GO:0006396">
    <property type="term" value="P:RNA processing"/>
    <property type="evidence" value="ECO:0007669"/>
    <property type="project" value="InterPro"/>
</dbReference>
<dbReference type="EMBL" id="LAZR01039090">
    <property type="protein sequence ID" value="KKL17865.1"/>
    <property type="molecule type" value="Genomic_DNA"/>
</dbReference>
<dbReference type="InterPro" id="IPR001537">
    <property type="entry name" value="SpoU_MeTrfase"/>
</dbReference>
<reference evidence="4" key="1">
    <citation type="journal article" date="2015" name="Nature">
        <title>Complex archaea that bridge the gap between prokaryotes and eukaryotes.</title>
        <authorList>
            <person name="Spang A."/>
            <person name="Saw J.H."/>
            <person name="Jorgensen S.L."/>
            <person name="Zaremba-Niedzwiedzka K."/>
            <person name="Martijn J."/>
            <person name="Lind A.E."/>
            <person name="van Eijk R."/>
            <person name="Schleper C."/>
            <person name="Guy L."/>
            <person name="Ettema T.J."/>
        </authorList>
    </citation>
    <scope>NUCLEOTIDE SEQUENCE</scope>
</reference>
<dbReference type="InterPro" id="IPR004441">
    <property type="entry name" value="rRNA_MeTrfase_TrmH"/>
</dbReference>
<dbReference type="PANTHER" id="PTHR46429:SF1">
    <property type="entry name" value="23S RRNA (GUANOSINE-2'-O-)-METHYLTRANSFERASE RLMB"/>
    <property type="match status" value="1"/>
</dbReference>
<keyword evidence="2" id="KW-0808">Transferase</keyword>
<gene>
    <name evidence="4" type="ORF">LCGC14_2481250</name>
</gene>
<organism evidence="4">
    <name type="scientific">marine sediment metagenome</name>
    <dbReference type="NCBI Taxonomy" id="412755"/>
    <lineage>
        <taxon>unclassified sequences</taxon>
        <taxon>metagenomes</taxon>
        <taxon>ecological metagenomes</taxon>
    </lineage>
</organism>
<dbReference type="GO" id="GO:0005829">
    <property type="term" value="C:cytosol"/>
    <property type="evidence" value="ECO:0007669"/>
    <property type="project" value="TreeGrafter"/>
</dbReference>
<accession>A0A0F9B8C6</accession>
<dbReference type="Gene3D" id="3.40.1280.10">
    <property type="match status" value="1"/>
</dbReference>
<feature type="domain" description="tRNA/rRNA methyltransferase SpoU type" evidence="3">
    <location>
        <begin position="30"/>
        <end position="168"/>
    </location>
</feature>
<name>A0A0F9B8C6_9ZZZZ</name>
<dbReference type="InterPro" id="IPR029026">
    <property type="entry name" value="tRNA_m1G_MTases_N"/>
</dbReference>
<dbReference type="AlphaFoldDB" id="A0A0F9B8C6"/>
<dbReference type="PANTHER" id="PTHR46429">
    <property type="entry name" value="23S RRNA (GUANOSINE-2'-O-)-METHYLTRANSFERASE RLMB"/>
    <property type="match status" value="1"/>
</dbReference>